<dbReference type="EMBL" id="LSMT01000209">
    <property type="protein sequence ID" value="PFX23377.1"/>
    <property type="molecule type" value="Genomic_DNA"/>
</dbReference>
<dbReference type="OrthoDB" id="5985082at2759"/>
<proteinExistence type="predicted"/>
<name>A0A2B4S458_STYPI</name>
<dbReference type="PANTHER" id="PTHR10098:SF108">
    <property type="entry name" value="TETRATRICOPEPTIDE REPEAT PROTEIN 28"/>
    <property type="match status" value="1"/>
</dbReference>
<organism evidence="2 3">
    <name type="scientific">Stylophora pistillata</name>
    <name type="common">Smooth cauliflower coral</name>
    <dbReference type="NCBI Taxonomy" id="50429"/>
    <lineage>
        <taxon>Eukaryota</taxon>
        <taxon>Metazoa</taxon>
        <taxon>Cnidaria</taxon>
        <taxon>Anthozoa</taxon>
        <taxon>Hexacorallia</taxon>
        <taxon>Scleractinia</taxon>
        <taxon>Astrocoeniina</taxon>
        <taxon>Pocilloporidae</taxon>
        <taxon>Stylophora</taxon>
    </lineage>
</organism>
<dbReference type="Proteomes" id="UP000225706">
    <property type="component" value="Unassembled WGS sequence"/>
</dbReference>
<dbReference type="SUPFAM" id="SSF48452">
    <property type="entry name" value="TPR-like"/>
    <property type="match status" value="1"/>
</dbReference>
<protein>
    <submittedName>
        <fullName evidence="2">Tetratricopeptide repeat protein 28</fullName>
    </submittedName>
</protein>
<dbReference type="PANTHER" id="PTHR10098">
    <property type="entry name" value="RAPSYN-RELATED"/>
    <property type="match status" value="1"/>
</dbReference>
<evidence type="ECO:0000259" key="1">
    <source>
        <dbReference type="Pfam" id="PF12770"/>
    </source>
</evidence>
<dbReference type="InterPro" id="IPR024983">
    <property type="entry name" value="CHAT_dom"/>
</dbReference>
<evidence type="ECO:0000313" key="2">
    <source>
        <dbReference type="EMBL" id="PFX23377.1"/>
    </source>
</evidence>
<reference evidence="3" key="1">
    <citation type="journal article" date="2017" name="bioRxiv">
        <title>Comparative analysis of the genomes of Stylophora pistillata and Acropora digitifera provides evidence for extensive differences between species of corals.</title>
        <authorList>
            <person name="Voolstra C.R."/>
            <person name="Li Y."/>
            <person name="Liew Y.J."/>
            <person name="Baumgarten S."/>
            <person name="Zoccola D."/>
            <person name="Flot J.-F."/>
            <person name="Tambutte S."/>
            <person name="Allemand D."/>
            <person name="Aranda M."/>
        </authorList>
    </citation>
    <scope>NUCLEOTIDE SEQUENCE [LARGE SCALE GENOMIC DNA]</scope>
</reference>
<dbReference type="Pfam" id="PF13424">
    <property type="entry name" value="TPR_12"/>
    <property type="match status" value="1"/>
</dbReference>
<accession>A0A2B4S458</accession>
<gene>
    <name evidence="2" type="primary">TTC28</name>
    <name evidence="2" type="ORF">AWC38_SpisGene12068</name>
</gene>
<keyword evidence="3" id="KW-1185">Reference proteome</keyword>
<dbReference type="Pfam" id="PF12770">
    <property type="entry name" value="CHAT"/>
    <property type="match status" value="1"/>
</dbReference>
<evidence type="ECO:0000313" key="3">
    <source>
        <dbReference type="Proteomes" id="UP000225706"/>
    </source>
</evidence>
<dbReference type="Gene3D" id="1.25.40.10">
    <property type="entry name" value="Tetratricopeptide repeat domain"/>
    <property type="match status" value="1"/>
</dbReference>
<sequence>MRGMLDFTLEQLRVDQAAFYSHLGDHQKALEYLKESLAIISESDDRDDAEVAVICLSLGGELYHVGRYTEAEECLEGGHSILNGLGKGTTHHIFLPSLTMVKFSLSKTQEAHSHLLQCIQSFERLRNLIKTNEHFSISLLEREQLYKHFSVELFHAGSPHEALSAEELGRARALEDLIAAKYPDGVKNISLISADLQSLCRIGKLINRETNCTYLYLSYYERRVRVAILKPGGDTYFSKEEEVDIPTLMAEDVVDLDDLFNKTFRSFGVLPRELCEDRSLDDIDKHDDSLALFRGDETEDTDRELCEDRSLDDIDKHDDSLAQRNETEDTDRYLQMFYKLIIAPVANLLTGPEVIIVPERSMYRVPFAALREETGKKFLTENLRIRIAPSLMTLKLIQDSPPNYHSQTGALIVGDPVVGEVLYRGARKNITELPCARKEAEMVGQLMGVEPLIGERATKQAVLDGIDKASLIHIAAHGNAERGQIALAPNRTTEGTGFPKEEDYLLTMEDISQVQLRAKLVVLSCCHSGKGQIGYEGVVGIARAFLGSGARSVLVAGWALEDRATEQLMNQFYKHLAGGESASESLHQAMKWMRNNRFTKVSQWAPFMLIGDDVKIDFKGEAKKTPPAKD</sequence>
<comment type="caution">
    <text evidence="2">The sequence shown here is derived from an EMBL/GenBank/DDBJ whole genome shotgun (WGS) entry which is preliminary data.</text>
</comment>
<dbReference type="AlphaFoldDB" id="A0A2B4S458"/>
<feature type="domain" description="CHAT" evidence="1">
    <location>
        <begin position="332"/>
        <end position="612"/>
    </location>
</feature>
<dbReference type="InterPro" id="IPR011990">
    <property type="entry name" value="TPR-like_helical_dom_sf"/>
</dbReference>